<dbReference type="InterPro" id="IPR013786">
    <property type="entry name" value="AcylCoA_DH/ox_N"/>
</dbReference>
<evidence type="ECO:0000259" key="6">
    <source>
        <dbReference type="Pfam" id="PF00441"/>
    </source>
</evidence>
<evidence type="ECO:0000259" key="7">
    <source>
        <dbReference type="Pfam" id="PF02771"/>
    </source>
</evidence>
<dbReference type="Gene3D" id="1.10.540.10">
    <property type="entry name" value="Acyl-CoA dehydrogenase/oxidase, N-terminal domain"/>
    <property type="match status" value="1"/>
</dbReference>
<dbReference type="SUPFAM" id="SSF47203">
    <property type="entry name" value="Acyl-CoA dehydrogenase C-terminal domain-like"/>
    <property type="match status" value="1"/>
</dbReference>
<evidence type="ECO:0000256" key="1">
    <source>
        <dbReference type="ARBA" id="ARBA00001974"/>
    </source>
</evidence>
<dbReference type="Proteomes" id="UP001596074">
    <property type="component" value="Unassembled WGS sequence"/>
</dbReference>
<dbReference type="Gene3D" id="1.20.140.10">
    <property type="entry name" value="Butyryl-CoA Dehydrogenase, subunit A, domain 3"/>
    <property type="match status" value="1"/>
</dbReference>
<dbReference type="InterPro" id="IPR046373">
    <property type="entry name" value="Acyl-CoA_Oxase/DH_mid-dom_sf"/>
</dbReference>
<dbReference type="RefSeq" id="WP_378287828.1">
    <property type="nucleotide sequence ID" value="NZ_JBHSON010000076.1"/>
</dbReference>
<dbReference type="InterPro" id="IPR037069">
    <property type="entry name" value="AcylCoA_DH/ox_N_sf"/>
</dbReference>
<feature type="domain" description="Acyl-CoA dehydrogenase/oxidase N-terminal" evidence="7">
    <location>
        <begin position="7"/>
        <end position="118"/>
    </location>
</feature>
<evidence type="ECO:0000256" key="5">
    <source>
        <dbReference type="ARBA" id="ARBA00023002"/>
    </source>
</evidence>
<dbReference type="Pfam" id="PF02771">
    <property type="entry name" value="Acyl-CoA_dh_N"/>
    <property type="match status" value="1"/>
</dbReference>
<dbReference type="Pfam" id="PF00441">
    <property type="entry name" value="Acyl-CoA_dh_1"/>
    <property type="match status" value="1"/>
</dbReference>
<dbReference type="InterPro" id="IPR009075">
    <property type="entry name" value="AcylCo_DH/oxidase_C"/>
</dbReference>
<accession>A0ABW1AA50</accession>
<feature type="domain" description="Acyl-CoA dehydrogenase/oxidase C-terminal" evidence="6">
    <location>
        <begin position="227"/>
        <end position="370"/>
    </location>
</feature>
<name>A0ABW1AA50_9ACTN</name>
<evidence type="ECO:0000256" key="2">
    <source>
        <dbReference type="ARBA" id="ARBA00009347"/>
    </source>
</evidence>
<dbReference type="Gene3D" id="2.40.110.10">
    <property type="entry name" value="Butyryl-CoA Dehydrogenase, subunit A, domain 2"/>
    <property type="match status" value="1"/>
</dbReference>
<sequence>MSAASGDELALLRDSVREALRDLSPPAEVRRQMDTGRGWDPKTWRRLCGELGLAGLVVPEEHGGAGFSYVELGAVFEEAGRALLCAPLLSTTGLAIPLLLCLDDPPARREFLPDLCSGSLVATVALTDPDGRLLPDGAVAEASARGEGHVLDGAAGFVVDGASADLLLVPARLDGGETAVFAVRAGAPGLTVTPLVTLDPTRKQAAVAFDGASARRLGEADAAGALRRALDVGRALLACEQAGGAARCLDAVVEHAGSRVQFGRPIGSFQAVKQRAAEMLIRVESARSAAMAAAQAAAEDPLAGSGRGSGDLRDLPGLAVAAAVAGSYCSEAYAFVAAETIQLHGGIGFTWEHDAHLYYKRAWTSGELLGRPADHLESLARHLEHSHPAERTDSP</sequence>
<comment type="cofactor">
    <cofactor evidence="1">
        <name>FAD</name>
        <dbReference type="ChEBI" id="CHEBI:57692"/>
    </cofactor>
</comment>
<dbReference type="EMBL" id="JBHSON010000076">
    <property type="protein sequence ID" value="MFC5751867.1"/>
    <property type="molecule type" value="Genomic_DNA"/>
</dbReference>
<dbReference type="InterPro" id="IPR009100">
    <property type="entry name" value="AcylCoA_DH/oxidase_NM_dom_sf"/>
</dbReference>
<proteinExistence type="inferred from homology"/>
<keyword evidence="4" id="KW-0274">FAD</keyword>
<gene>
    <name evidence="8" type="ORF">ACFPZN_40195</name>
</gene>
<dbReference type="PANTHER" id="PTHR43884">
    <property type="entry name" value="ACYL-COA DEHYDROGENASE"/>
    <property type="match status" value="1"/>
</dbReference>
<protein>
    <submittedName>
        <fullName evidence="8">Acyl-CoA dehydrogenase family protein</fullName>
        <ecNumber evidence="8">1.-.-.-</ecNumber>
    </submittedName>
</protein>
<keyword evidence="9" id="KW-1185">Reference proteome</keyword>
<dbReference type="EC" id="1.-.-.-" evidence="8"/>
<evidence type="ECO:0000313" key="9">
    <source>
        <dbReference type="Proteomes" id="UP001596074"/>
    </source>
</evidence>
<reference evidence="9" key="1">
    <citation type="journal article" date="2019" name="Int. J. Syst. Evol. Microbiol.">
        <title>The Global Catalogue of Microorganisms (GCM) 10K type strain sequencing project: providing services to taxonomists for standard genome sequencing and annotation.</title>
        <authorList>
            <consortium name="The Broad Institute Genomics Platform"/>
            <consortium name="The Broad Institute Genome Sequencing Center for Infectious Disease"/>
            <person name="Wu L."/>
            <person name="Ma J."/>
        </authorList>
    </citation>
    <scope>NUCLEOTIDE SEQUENCE [LARGE SCALE GENOMIC DNA]</scope>
    <source>
        <strain evidence="9">KCTC 42087</strain>
    </source>
</reference>
<comment type="caution">
    <text evidence="8">The sequence shown here is derived from an EMBL/GenBank/DDBJ whole genome shotgun (WGS) entry which is preliminary data.</text>
</comment>
<dbReference type="SUPFAM" id="SSF56645">
    <property type="entry name" value="Acyl-CoA dehydrogenase NM domain-like"/>
    <property type="match status" value="1"/>
</dbReference>
<dbReference type="GO" id="GO:0016491">
    <property type="term" value="F:oxidoreductase activity"/>
    <property type="evidence" value="ECO:0007669"/>
    <property type="project" value="UniProtKB-KW"/>
</dbReference>
<organism evidence="8 9">
    <name type="scientific">Actinomadura rugatobispora</name>
    <dbReference type="NCBI Taxonomy" id="1994"/>
    <lineage>
        <taxon>Bacteria</taxon>
        <taxon>Bacillati</taxon>
        <taxon>Actinomycetota</taxon>
        <taxon>Actinomycetes</taxon>
        <taxon>Streptosporangiales</taxon>
        <taxon>Thermomonosporaceae</taxon>
        <taxon>Actinomadura</taxon>
    </lineage>
</organism>
<dbReference type="InterPro" id="IPR036250">
    <property type="entry name" value="AcylCo_DH-like_C"/>
</dbReference>
<evidence type="ECO:0000256" key="3">
    <source>
        <dbReference type="ARBA" id="ARBA00022630"/>
    </source>
</evidence>
<evidence type="ECO:0000256" key="4">
    <source>
        <dbReference type="ARBA" id="ARBA00022827"/>
    </source>
</evidence>
<evidence type="ECO:0000313" key="8">
    <source>
        <dbReference type="EMBL" id="MFC5751867.1"/>
    </source>
</evidence>
<keyword evidence="5 8" id="KW-0560">Oxidoreductase</keyword>
<comment type="similarity">
    <text evidence="2">Belongs to the acyl-CoA dehydrogenase family.</text>
</comment>
<dbReference type="PANTHER" id="PTHR43884:SF20">
    <property type="entry name" value="ACYL-COA DEHYDROGENASE FADE28"/>
    <property type="match status" value="1"/>
</dbReference>
<keyword evidence="3" id="KW-0285">Flavoprotein</keyword>